<feature type="coiled-coil region" evidence="1">
    <location>
        <begin position="100"/>
        <end position="131"/>
    </location>
</feature>
<evidence type="ECO:0000313" key="3">
    <source>
        <dbReference type="Proteomes" id="UP000189670"/>
    </source>
</evidence>
<comment type="caution">
    <text evidence="2">The sequence shown here is derived from an EMBL/GenBank/DDBJ whole genome shotgun (WGS) entry which is preliminary data.</text>
</comment>
<keyword evidence="1" id="KW-0175">Coiled coil</keyword>
<name>A0A1V1P0N6_9BACT</name>
<evidence type="ECO:0000256" key="1">
    <source>
        <dbReference type="SAM" id="Coils"/>
    </source>
</evidence>
<proteinExistence type="predicted"/>
<accession>A0A1V1P0N6</accession>
<protein>
    <submittedName>
        <fullName evidence="2">Uncharacterized protein</fullName>
    </submittedName>
</protein>
<reference evidence="3" key="1">
    <citation type="submission" date="2012-11" db="EMBL/GenBank/DDBJ databases">
        <authorList>
            <person name="Lucero-Rivera Y.E."/>
            <person name="Tovar-Ramirez D."/>
        </authorList>
    </citation>
    <scope>NUCLEOTIDE SEQUENCE [LARGE SCALE GENOMIC DNA]</scope>
    <source>
        <strain evidence="3">Araruama</strain>
    </source>
</reference>
<sequence length="257" mass="30284">MKFNKTQSKELNPLKSAAERNVMNKYSLKYKLTQSANAQYDSCFSRKEILYRISDRSFIMRLDNQDAITFYYARDSKLKLYLQTIDAFNKFDTVVLQELCNCYSNNIDFSKNEISKLKDKVQNELNKYKKIGITGIITNPSEFSISIFKDFEMIPYIKNYQTSDNGKVKPYLESNPIINFKICKLENKYNIMTLQSGENLYFEGEMNEYYSKLKNKEYIHKALVYGRKDAVIKIKYIAPGFRKPKELTSNKFKFCVN</sequence>
<evidence type="ECO:0000313" key="2">
    <source>
        <dbReference type="EMBL" id="ETR68315.1"/>
    </source>
</evidence>
<organism evidence="2 3">
    <name type="scientific">Candidatus Magnetoglobus multicellularis str. Araruama</name>
    <dbReference type="NCBI Taxonomy" id="890399"/>
    <lineage>
        <taxon>Bacteria</taxon>
        <taxon>Pseudomonadati</taxon>
        <taxon>Thermodesulfobacteriota</taxon>
        <taxon>Desulfobacteria</taxon>
        <taxon>Desulfobacterales</taxon>
        <taxon>Desulfobacteraceae</taxon>
        <taxon>Candidatus Magnetoglobus</taxon>
    </lineage>
</organism>
<dbReference type="AlphaFoldDB" id="A0A1V1P0N6"/>
<gene>
    <name evidence="2" type="ORF">OMM_04637</name>
</gene>
<dbReference type="EMBL" id="ATBP01000999">
    <property type="protein sequence ID" value="ETR68315.1"/>
    <property type="molecule type" value="Genomic_DNA"/>
</dbReference>
<dbReference type="Proteomes" id="UP000189670">
    <property type="component" value="Unassembled WGS sequence"/>
</dbReference>